<keyword evidence="3 7" id="KW-0645">Protease</keyword>
<evidence type="ECO:0000256" key="3">
    <source>
        <dbReference type="ARBA" id="ARBA00022670"/>
    </source>
</evidence>
<dbReference type="CDD" id="cd06062">
    <property type="entry name" value="H2MP_MemB-H2up"/>
    <property type="match status" value="1"/>
</dbReference>
<dbReference type="GO" id="GO:0016485">
    <property type="term" value="P:protein processing"/>
    <property type="evidence" value="ECO:0007669"/>
    <property type="project" value="InterPro"/>
</dbReference>
<keyword evidence="6 7" id="KW-0378">Hydrolase</keyword>
<dbReference type="NCBIfam" id="TIGR00140">
    <property type="entry name" value="hupD"/>
    <property type="match status" value="1"/>
</dbReference>
<dbReference type="PANTHER" id="PTHR30302:SF1">
    <property type="entry name" value="HYDROGENASE 2 MATURATION PROTEASE"/>
    <property type="match status" value="1"/>
</dbReference>
<comment type="similarity">
    <text evidence="1">Belongs to the peptidase A31 family.</text>
</comment>
<dbReference type="Gene3D" id="3.40.50.1450">
    <property type="entry name" value="HybD-like"/>
    <property type="match status" value="1"/>
</dbReference>
<dbReference type="InterPro" id="IPR000671">
    <property type="entry name" value="Peptidase_A31"/>
</dbReference>
<keyword evidence="4" id="KW-0479">Metal-binding</keyword>
<dbReference type="InterPro" id="IPR023430">
    <property type="entry name" value="Pept_HybD-like_dom_sf"/>
</dbReference>
<dbReference type="EMBL" id="MLJW01000258">
    <property type="protein sequence ID" value="OIQ91480.1"/>
    <property type="molecule type" value="Genomic_DNA"/>
</dbReference>
<dbReference type="Pfam" id="PF01750">
    <property type="entry name" value="HycI"/>
    <property type="match status" value="1"/>
</dbReference>
<dbReference type="FunFam" id="3.40.50.1450:FF:000002">
    <property type="entry name" value="Hydrogenase 1 maturation protease"/>
    <property type="match status" value="1"/>
</dbReference>
<reference evidence="7" key="1">
    <citation type="submission" date="2016-10" db="EMBL/GenBank/DDBJ databases">
        <title>Sequence of Gallionella enrichment culture.</title>
        <authorList>
            <person name="Poehlein A."/>
            <person name="Muehling M."/>
            <person name="Daniel R."/>
        </authorList>
    </citation>
    <scope>NUCLEOTIDE SEQUENCE</scope>
</reference>
<evidence type="ECO:0000256" key="1">
    <source>
        <dbReference type="ARBA" id="ARBA00006814"/>
    </source>
</evidence>
<protein>
    <submittedName>
        <fullName evidence="7">Hydrogenase 2 maturation protease</fullName>
        <ecNumber evidence="7">3.4.23.-</ecNumber>
    </submittedName>
</protein>
<comment type="caution">
    <text evidence="7">The sequence shown here is derived from an EMBL/GenBank/DDBJ whole genome shotgun (WGS) entry which is preliminary data.</text>
</comment>
<dbReference type="AlphaFoldDB" id="A0A1J5R657"/>
<keyword evidence="5" id="KW-0064">Aspartyl protease</keyword>
<dbReference type="GO" id="GO:0004190">
    <property type="term" value="F:aspartic-type endopeptidase activity"/>
    <property type="evidence" value="ECO:0007669"/>
    <property type="project" value="UniProtKB-KW"/>
</dbReference>
<dbReference type="PRINTS" id="PR00446">
    <property type="entry name" value="HYDRGNUPTAKE"/>
</dbReference>
<gene>
    <name evidence="7" type="primary">hybD_4</name>
    <name evidence="7" type="ORF">GALL_266170</name>
</gene>
<name>A0A1J5R657_9ZZZZ</name>
<dbReference type="InterPro" id="IPR004419">
    <property type="entry name" value="Pept_A31_hyd_express"/>
</dbReference>
<evidence type="ECO:0000256" key="2">
    <source>
        <dbReference type="ARBA" id="ARBA00022596"/>
    </source>
</evidence>
<sequence length="163" mass="17378">MRFIVLGVGNTLLSDEGIGVRAIEKLQLDYILPPEVVVIDGGTTGMEMLEDLSNADHLIIIDAVRSGRAPAAIVRLTDEQVPVFFKTKLSPHQIGLSDVLATLAFIGEQPGGVTVIGVEPVSLETGMSLSPQVEARLPELMDLVVTELRELGVAVKNNLLKAA</sequence>
<dbReference type="NCBIfam" id="TIGR00072">
    <property type="entry name" value="hydrog_prot"/>
    <property type="match status" value="1"/>
</dbReference>
<dbReference type="EC" id="3.4.23.-" evidence="7"/>
<dbReference type="SUPFAM" id="SSF53163">
    <property type="entry name" value="HybD-like"/>
    <property type="match status" value="1"/>
</dbReference>
<organism evidence="7">
    <name type="scientific">mine drainage metagenome</name>
    <dbReference type="NCBI Taxonomy" id="410659"/>
    <lineage>
        <taxon>unclassified sequences</taxon>
        <taxon>metagenomes</taxon>
        <taxon>ecological metagenomes</taxon>
    </lineage>
</organism>
<keyword evidence="2" id="KW-0533">Nickel</keyword>
<evidence type="ECO:0000313" key="7">
    <source>
        <dbReference type="EMBL" id="OIQ91480.1"/>
    </source>
</evidence>
<accession>A0A1J5R657</accession>
<evidence type="ECO:0000256" key="6">
    <source>
        <dbReference type="ARBA" id="ARBA00022801"/>
    </source>
</evidence>
<proteinExistence type="inferred from homology"/>
<dbReference type="GO" id="GO:0008047">
    <property type="term" value="F:enzyme activator activity"/>
    <property type="evidence" value="ECO:0007669"/>
    <property type="project" value="InterPro"/>
</dbReference>
<dbReference type="PANTHER" id="PTHR30302">
    <property type="entry name" value="HYDROGENASE 1 MATURATION PROTEASE"/>
    <property type="match status" value="1"/>
</dbReference>
<evidence type="ECO:0000256" key="4">
    <source>
        <dbReference type="ARBA" id="ARBA00022723"/>
    </source>
</evidence>
<evidence type="ECO:0000256" key="5">
    <source>
        <dbReference type="ARBA" id="ARBA00022750"/>
    </source>
</evidence>
<dbReference type="GO" id="GO:0046872">
    <property type="term" value="F:metal ion binding"/>
    <property type="evidence" value="ECO:0007669"/>
    <property type="project" value="UniProtKB-KW"/>
</dbReference>